<dbReference type="RefSeq" id="WP_264981096.1">
    <property type="nucleotide sequence ID" value="NZ_AP026708.1"/>
</dbReference>
<reference evidence="4" key="1">
    <citation type="submission" date="2022-08" db="EMBL/GenBank/DDBJ databases">
        <title>Genome Sequence of the sulphate-reducing bacterium, Pseudodesulfovibrio portus JCM14722.</title>
        <authorList>
            <person name="Kondo R."/>
            <person name="Kataoka T."/>
        </authorList>
    </citation>
    <scope>NUCLEOTIDE SEQUENCE</scope>
    <source>
        <strain evidence="4">JCM 14722</strain>
    </source>
</reference>
<feature type="domain" description="UPF0029" evidence="3">
    <location>
        <begin position="155"/>
        <end position="209"/>
    </location>
</feature>
<keyword evidence="5" id="KW-1185">Reference proteome</keyword>
<dbReference type="InterPro" id="IPR015269">
    <property type="entry name" value="UPF0029_Impact_C"/>
</dbReference>
<dbReference type="PANTHER" id="PTHR16301:SF20">
    <property type="entry name" value="IMPACT FAMILY MEMBER YIGZ"/>
    <property type="match status" value="1"/>
</dbReference>
<dbReference type="Pfam" id="PF01205">
    <property type="entry name" value="Impact_N"/>
    <property type="match status" value="1"/>
</dbReference>
<dbReference type="PANTHER" id="PTHR16301">
    <property type="entry name" value="IMPACT-RELATED"/>
    <property type="match status" value="1"/>
</dbReference>
<dbReference type="Gene3D" id="3.30.70.240">
    <property type="match status" value="1"/>
</dbReference>
<evidence type="ECO:0000256" key="1">
    <source>
        <dbReference type="ARBA" id="ARBA00007665"/>
    </source>
</evidence>
<dbReference type="Proteomes" id="UP001061361">
    <property type="component" value="Chromosome"/>
</dbReference>
<dbReference type="Gene3D" id="3.30.230.30">
    <property type="entry name" value="Impact, N-terminal domain"/>
    <property type="match status" value="1"/>
</dbReference>
<dbReference type="InterPro" id="IPR023582">
    <property type="entry name" value="Impact"/>
</dbReference>
<evidence type="ECO:0000313" key="4">
    <source>
        <dbReference type="EMBL" id="BDQ34202.1"/>
    </source>
</evidence>
<gene>
    <name evidence="4" type="ORF">JCM14722_17440</name>
</gene>
<sequence length="215" mass="23084">MTRLEAAGNIPAMPKRYLIPAGFHRVEESIKKSRFITSLGHAPDVEAAREFVTAVKAEFPDATHNCWAYNAGPPGDTAMVGLSDDGEPSGTAGRPMLTTLLHADVGEIAVVVTRYFGGTKLGTGGLVRAYSSMVNLGLDSLPTREMVETATLEATIPYPAITLFKRMLPDFEAEVTDEAFTDIAGFTLVLPMEHLDGFTARVAELTDGRGVVLKK</sequence>
<dbReference type="SUPFAM" id="SSF54211">
    <property type="entry name" value="Ribosomal protein S5 domain 2-like"/>
    <property type="match status" value="1"/>
</dbReference>
<dbReference type="InterPro" id="IPR020569">
    <property type="entry name" value="UPF0029_Impact_CS"/>
</dbReference>
<evidence type="ECO:0000313" key="5">
    <source>
        <dbReference type="Proteomes" id="UP001061361"/>
    </source>
</evidence>
<dbReference type="InterPro" id="IPR001498">
    <property type="entry name" value="Impact_N"/>
</dbReference>
<dbReference type="InterPro" id="IPR035647">
    <property type="entry name" value="EFG_III/V"/>
</dbReference>
<feature type="domain" description="Impact N-terminal" evidence="2">
    <location>
        <begin position="31"/>
        <end position="135"/>
    </location>
</feature>
<proteinExistence type="inferred from homology"/>
<dbReference type="NCBIfam" id="TIGR00257">
    <property type="entry name" value="IMPACT_YIGZ"/>
    <property type="match status" value="1"/>
</dbReference>
<dbReference type="InterPro" id="IPR036956">
    <property type="entry name" value="Impact_N_sf"/>
</dbReference>
<dbReference type="PROSITE" id="PS00910">
    <property type="entry name" value="UPF0029"/>
    <property type="match status" value="1"/>
</dbReference>
<dbReference type="InterPro" id="IPR020568">
    <property type="entry name" value="Ribosomal_Su5_D2-typ_SF"/>
</dbReference>
<dbReference type="InterPro" id="IPR015796">
    <property type="entry name" value="Impact_YigZ-like"/>
</dbReference>
<organism evidence="4 5">
    <name type="scientific">Pseudodesulfovibrio portus</name>
    <dbReference type="NCBI Taxonomy" id="231439"/>
    <lineage>
        <taxon>Bacteria</taxon>
        <taxon>Pseudomonadati</taxon>
        <taxon>Thermodesulfobacteriota</taxon>
        <taxon>Desulfovibrionia</taxon>
        <taxon>Desulfovibrionales</taxon>
        <taxon>Desulfovibrionaceae</taxon>
    </lineage>
</organism>
<evidence type="ECO:0000259" key="3">
    <source>
        <dbReference type="Pfam" id="PF09186"/>
    </source>
</evidence>
<protein>
    <recommendedName>
        <fullName evidence="6">YigZ family protein</fullName>
    </recommendedName>
</protein>
<evidence type="ECO:0008006" key="6">
    <source>
        <dbReference type="Google" id="ProtNLM"/>
    </source>
</evidence>
<dbReference type="EMBL" id="AP026708">
    <property type="protein sequence ID" value="BDQ34202.1"/>
    <property type="molecule type" value="Genomic_DNA"/>
</dbReference>
<dbReference type="SUPFAM" id="SSF54980">
    <property type="entry name" value="EF-G C-terminal domain-like"/>
    <property type="match status" value="1"/>
</dbReference>
<dbReference type="Pfam" id="PF09186">
    <property type="entry name" value="DUF1949"/>
    <property type="match status" value="1"/>
</dbReference>
<accession>A0ABM8ARW8</accession>
<name>A0ABM8ARW8_9BACT</name>
<evidence type="ECO:0000259" key="2">
    <source>
        <dbReference type="Pfam" id="PF01205"/>
    </source>
</evidence>
<comment type="similarity">
    <text evidence="1">Belongs to the IMPACT family.</text>
</comment>